<reference evidence="1" key="1">
    <citation type="submission" date="2020-05" db="EMBL/GenBank/DDBJ databases">
        <authorList>
            <person name="Chiriac C."/>
            <person name="Salcher M."/>
            <person name="Ghai R."/>
            <person name="Kavagutti S V."/>
        </authorList>
    </citation>
    <scope>NUCLEOTIDE SEQUENCE</scope>
</reference>
<gene>
    <name evidence="1" type="ORF">UFOVP1475_23</name>
</gene>
<proteinExistence type="predicted"/>
<protein>
    <recommendedName>
        <fullName evidence="2">DUF1566 domain-containing protein</fullName>
    </recommendedName>
</protein>
<name>A0A6J5SL79_9CAUD</name>
<dbReference type="EMBL" id="LR797423">
    <property type="protein sequence ID" value="CAB4215514.1"/>
    <property type="molecule type" value="Genomic_DNA"/>
</dbReference>
<evidence type="ECO:0008006" key="2">
    <source>
        <dbReference type="Google" id="ProtNLM"/>
    </source>
</evidence>
<accession>A0A6J5SL79</accession>
<organism evidence="1">
    <name type="scientific">uncultured Caudovirales phage</name>
    <dbReference type="NCBI Taxonomy" id="2100421"/>
    <lineage>
        <taxon>Viruses</taxon>
        <taxon>Duplodnaviria</taxon>
        <taxon>Heunggongvirae</taxon>
        <taxon>Uroviricota</taxon>
        <taxon>Caudoviricetes</taxon>
        <taxon>Peduoviridae</taxon>
        <taxon>Maltschvirus</taxon>
        <taxon>Maltschvirus maltsch</taxon>
    </lineage>
</organism>
<evidence type="ECO:0000313" key="1">
    <source>
        <dbReference type="EMBL" id="CAB4215514.1"/>
    </source>
</evidence>
<sequence length="169" mass="18673">MIVQALSYNTQKLKVGLFYQGGIIVYVDNTARQGMIAYNGGYSSTDLAWGPTGAYTQNDGYGYGYTNTQNAYNTLSPASNTALNTVWNATFSGYSDWFLPSKTEAVYIFQSKQYFSFWTGGTLWTSSGDLPGLADTAAWAQNFDGTQNSQFRNATSNRRSIACRYISFT</sequence>